<name>A0A1I5QUN7_9BACT</name>
<reference evidence="4 5" key="1">
    <citation type="submission" date="2016-10" db="EMBL/GenBank/DDBJ databases">
        <authorList>
            <person name="de Groot N.N."/>
        </authorList>
    </citation>
    <scope>NUCLEOTIDE SEQUENCE [LARGE SCALE GENOMIC DNA]</scope>
    <source>
        <strain evidence="5">E92,LMG 26720,CCM 7988</strain>
    </source>
</reference>
<dbReference type="RefSeq" id="WP_092014689.1">
    <property type="nucleotide sequence ID" value="NZ_FOXH01000003.1"/>
</dbReference>
<gene>
    <name evidence="4" type="ORF">SAMN04515674_103373</name>
</gene>
<evidence type="ECO:0000259" key="2">
    <source>
        <dbReference type="Pfam" id="PF04773"/>
    </source>
</evidence>
<sequence>MQHKFEKTEDFLKEPSFVEWVKKTQPSAFWENWLALNPEKEQEFENARKIVLTINYQKRYELSENDTEDMLHSIQQFEMVQAQKRTSKKLLFSPVIRWSAAAILILAILGTFYLNQNKTRGTEAAELAFKNERTKRGDRKTIVLPDGSKVTINAQSTLSFPEHFEAGRREVYLNGEAFFEVVKNPESPFIVKTRKVETQVLGTSFNVNSYDDLSTASVAVVIGKVNVKNTKGSALILTPTEMGLIESEKSEIQKTSFDPDAVTGWKDGMLFFAKSDFNEVFRKIEIWYDVEIIVEGNNLPKGRYSGAFKNEKLEDVMQGIAFTSGFKFQIKGKQIIIHN</sequence>
<dbReference type="PANTHER" id="PTHR30273:SF2">
    <property type="entry name" value="PROTEIN FECR"/>
    <property type="match status" value="1"/>
</dbReference>
<dbReference type="EMBL" id="FOXH01000003">
    <property type="protein sequence ID" value="SFP49952.1"/>
    <property type="molecule type" value="Genomic_DNA"/>
</dbReference>
<dbReference type="PANTHER" id="PTHR30273">
    <property type="entry name" value="PERIPLASMIC SIGNAL SENSOR AND SIGMA FACTOR ACTIVATOR FECR-RELATED"/>
    <property type="match status" value="1"/>
</dbReference>
<protein>
    <submittedName>
        <fullName evidence="4">Ferric-dicitrate binding protein FerR, regulates iron transport through sigma-19</fullName>
    </submittedName>
</protein>
<dbReference type="OrthoDB" id="1099916at2"/>
<keyword evidence="1" id="KW-0472">Membrane</keyword>
<evidence type="ECO:0000259" key="3">
    <source>
        <dbReference type="Pfam" id="PF16344"/>
    </source>
</evidence>
<evidence type="ECO:0000313" key="4">
    <source>
        <dbReference type="EMBL" id="SFP49952.1"/>
    </source>
</evidence>
<keyword evidence="5" id="KW-1185">Reference proteome</keyword>
<dbReference type="GO" id="GO:0016989">
    <property type="term" value="F:sigma factor antagonist activity"/>
    <property type="evidence" value="ECO:0007669"/>
    <property type="project" value="TreeGrafter"/>
</dbReference>
<evidence type="ECO:0000313" key="5">
    <source>
        <dbReference type="Proteomes" id="UP000199306"/>
    </source>
</evidence>
<dbReference type="STRING" id="1079859.SAMN04515674_103373"/>
<dbReference type="InterPro" id="IPR006860">
    <property type="entry name" value="FecR"/>
</dbReference>
<feature type="transmembrane region" description="Helical" evidence="1">
    <location>
        <begin position="95"/>
        <end position="114"/>
    </location>
</feature>
<dbReference type="PIRSF" id="PIRSF018266">
    <property type="entry name" value="FecR"/>
    <property type="match status" value="1"/>
</dbReference>
<dbReference type="Pfam" id="PF04773">
    <property type="entry name" value="FecR"/>
    <property type="match status" value="1"/>
</dbReference>
<feature type="domain" description="FecR protein" evidence="2">
    <location>
        <begin position="133"/>
        <end position="225"/>
    </location>
</feature>
<dbReference type="Gene3D" id="3.55.50.30">
    <property type="match status" value="1"/>
</dbReference>
<dbReference type="Gene3D" id="2.60.120.1440">
    <property type="match status" value="1"/>
</dbReference>
<keyword evidence="1" id="KW-0812">Transmembrane</keyword>
<keyword evidence="1" id="KW-1133">Transmembrane helix</keyword>
<dbReference type="InterPro" id="IPR012373">
    <property type="entry name" value="Ferrdict_sens_TM"/>
</dbReference>
<organism evidence="4 5">
    <name type="scientific">Pseudarcicella hirudinis</name>
    <dbReference type="NCBI Taxonomy" id="1079859"/>
    <lineage>
        <taxon>Bacteria</taxon>
        <taxon>Pseudomonadati</taxon>
        <taxon>Bacteroidota</taxon>
        <taxon>Cytophagia</taxon>
        <taxon>Cytophagales</taxon>
        <taxon>Flectobacillaceae</taxon>
        <taxon>Pseudarcicella</taxon>
    </lineage>
</organism>
<dbReference type="Pfam" id="PF16344">
    <property type="entry name" value="FecR_C"/>
    <property type="match status" value="1"/>
</dbReference>
<accession>A0A1I5QUN7</accession>
<dbReference type="Proteomes" id="UP000199306">
    <property type="component" value="Unassembled WGS sequence"/>
</dbReference>
<proteinExistence type="predicted"/>
<evidence type="ECO:0000256" key="1">
    <source>
        <dbReference type="SAM" id="Phobius"/>
    </source>
</evidence>
<dbReference type="InterPro" id="IPR032508">
    <property type="entry name" value="FecR_C"/>
</dbReference>
<feature type="domain" description="Protein FecR C-terminal" evidence="3">
    <location>
        <begin position="270"/>
        <end position="337"/>
    </location>
</feature>
<dbReference type="AlphaFoldDB" id="A0A1I5QUN7"/>